<keyword evidence="3" id="KW-1185">Reference proteome</keyword>
<protein>
    <submittedName>
        <fullName evidence="2">ATP-dependent Lon protease</fullName>
    </submittedName>
</protein>
<dbReference type="EMBL" id="PYLZ01000007">
    <property type="protein sequence ID" value="PSW23744.1"/>
    <property type="molecule type" value="Genomic_DNA"/>
</dbReference>
<dbReference type="STRING" id="680026.AB733_10940"/>
<dbReference type="OrthoDB" id="5893073at2"/>
<dbReference type="RefSeq" id="WP_048898804.1">
    <property type="nucleotide sequence ID" value="NZ_AP024852.1"/>
</dbReference>
<gene>
    <name evidence="2" type="ORF">C9I94_13655</name>
</gene>
<evidence type="ECO:0000256" key="1">
    <source>
        <dbReference type="SAM" id="MobiDB-lite"/>
    </source>
</evidence>
<keyword evidence="2" id="KW-0378">Hydrolase</keyword>
<feature type="compositionally biased region" description="Basic and acidic residues" evidence="1">
    <location>
        <begin position="50"/>
        <end position="69"/>
    </location>
</feature>
<evidence type="ECO:0000313" key="2">
    <source>
        <dbReference type="EMBL" id="PSW23744.1"/>
    </source>
</evidence>
<dbReference type="Proteomes" id="UP000240481">
    <property type="component" value="Unassembled WGS sequence"/>
</dbReference>
<organism evidence="2 3">
    <name type="scientific">Photobacterium swingsii</name>
    <dbReference type="NCBI Taxonomy" id="680026"/>
    <lineage>
        <taxon>Bacteria</taxon>
        <taxon>Pseudomonadati</taxon>
        <taxon>Pseudomonadota</taxon>
        <taxon>Gammaproteobacteria</taxon>
        <taxon>Vibrionales</taxon>
        <taxon>Vibrionaceae</taxon>
        <taxon>Photobacterium</taxon>
    </lineage>
</organism>
<evidence type="ECO:0000313" key="3">
    <source>
        <dbReference type="Proteomes" id="UP000240481"/>
    </source>
</evidence>
<dbReference type="GO" id="GO:0008233">
    <property type="term" value="F:peptidase activity"/>
    <property type="evidence" value="ECO:0007669"/>
    <property type="project" value="UniProtKB-KW"/>
</dbReference>
<accession>A0A0J8VAL9</accession>
<feature type="region of interest" description="Disordered" evidence="1">
    <location>
        <begin position="1"/>
        <end position="75"/>
    </location>
</feature>
<keyword evidence="2" id="KW-0645">Protease</keyword>
<dbReference type="GO" id="GO:0006508">
    <property type="term" value="P:proteolysis"/>
    <property type="evidence" value="ECO:0007669"/>
    <property type="project" value="UniProtKB-KW"/>
</dbReference>
<comment type="caution">
    <text evidence="2">The sequence shown here is derived from an EMBL/GenBank/DDBJ whole genome shotgun (WGS) entry which is preliminary data.</text>
</comment>
<reference evidence="2 3" key="1">
    <citation type="submission" date="2018-01" db="EMBL/GenBank/DDBJ databases">
        <title>Whole genome sequencing of Histamine producing bacteria.</title>
        <authorList>
            <person name="Butler K."/>
        </authorList>
    </citation>
    <scope>NUCLEOTIDE SEQUENCE [LARGE SCALE GENOMIC DNA]</scope>
    <source>
        <strain evidence="2 3">DSM 24669</strain>
    </source>
</reference>
<feature type="compositionally biased region" description="Basic and acidic residues" evidence="1">
    <location>
        <begin position="24"/>
        <end position="34"/>
    </location>
</feature>
<sequence>MIVSPANVGAPTIAPSVNPPTEQTARDNRVREKIIPATESAPSPHGKPLTSEEKQLKKPSWDPSEHPDYSELAEDSVKQYGYQDDLERLVTALSADTYLRDSQDLGYSMHIKLPRDLLDELEKISKTERTKGVVAHHYAQATIPNPPTDYLVVL</sequence>
<dbReference type="AlphaFoldDB" id="A0A0J8VAL9"/>
<name>A0A0J8VAL9_9GAMM</name>
<proteinExistence type="predicted"/>